<proteinExistence type="predicted"/>
<dbReference type="AlphaFoldDB" id="A0ABD3GDH5"/>
<keyword evidence="2" id="KW-1185">Reference proteome</keyword>
<evidence type="ECO:0008006" key="3">
    <source>
        <dbReference type="Google" id="ProtNLM"/>
    </source>
</evidence>
<dbReference type="PANTHER" id="PTHR47679:SF1">
    <property type="entry name" value="PROTEIN TORNADO 1"/>
    <property type="match status" value="1"/>
</dbReference>
<reference evidence="1 2" key="1">
    <citation type="submission" date="2024-09" db="EMBL/GenBank/DDBJ databases">
        <title>Chromosome-scale assembly of Riccia sorocarpa.</title>
        <authorList>
            <person name="Paukszto L."/>
        </authorList>
    </citation>
    <scope>NUCLEOTIDE SEQUENCE [LARGE SCALE GENOMIC DNA]</scope>
    <source>
        <strain evidence="1">LP-2024</strain>
        <tissue evidence="1">Aerial parts of the thallus</tissue>
    </source>
</reference>
<protein>
    <recommendedName>
        <fullName evidence="3">HD domain-containing protein</fullName>
    </recommendedName>
</protein>
<dbReference type="Proteomes" id="UP001633002">
    <property type="component" value="Unassembled WGS sequence"/>
</dbReference>
<dbReference type="EMBL" id="JBJQOH010000008">
    <property type="protein sequence ID" value="KAL3676145.1"/>
    <property type="molecule type" value="Genomic_DNA"/>
</dbReference>
<name>A0ABD3GDH5_9MARC</name>
<accession>A0ABD3GDH5</accession>
<dbReference type="PANTHER" id="PTHR47679">
    <property type="entry name" value="PROTEIN TORNADO 1"/>
    <property type="match status" value="1"/>
</dbReference>
<sequence length="253" mass="28407">MTNWSKSRSVPVVCSAVSSALIAHVESSKRASPVWSLRTFYELCQKNHQSLQNSSPEILFSVASYLHDVGRIIILPECSGSKNDKPLVIVDPNWRTETFLGAVIAEGNDFDVQGGSRSGSVSTTSSDGFIDERGFQSLLQTILEQMKLQGIRRSLLEELLQRLDLCYKLEDDASVRNFVVCWIRELGNFSGMMVTLRDLSMSDRLHCKDTERTSFTKAFFSRFQISFRQKLMQRFGIKESSGGISCGLGLLRD</sequence>
<evidence type="ECO:0000313" key="2">
    <source>
        <dbReference type="Proteomes" id="UP001633002"/>
    </source>
</evidence>
<organism evidence="1 2">
    <name type="scientific">Riccia sorocarpa</name>
    <dbReference type="NCBI Taxonomy" id="122646"/>
    <lineage>
        <taxon>Eukaryota</taxon>
        <taxon>Viridiplantae</taxon>
        <taxon>Streptophyta</taxon>
        <taxon>Embryophyta</taxon>
        <taxon>Marchantiophyta</taxon>
        <taxon>Marchantiopsida</taxon>
        <taxon>Marchantiidae</taxon>
        <taxon>Marchantiales</taxon>
        <taxon>Ricciaceae</taxon>
        <taxon>Riccia</taxon>
    </lineage>
</organism>
<gene>
    <name evidence="1" type="ORF">R1sor_026093</name>
</gene>
<comment type="caution">
    <text evidence="1">The sequence shown here is derived from an EMBL/GenBank/DDBJ whole genome shotgun (WGS) entry which is preliminary data.</text>
</comment>
<evidence type="ECO:0000313" key="1">
    <source>
        <dbReference type="EMBL" id="KAL3676145.1"/>
    </source>
</evidence>